<feature type="region of interest" description="Disordered" evidence="1">
    <location>
        <begin position="291"/>
        <end position="325"/>
    </location>
</feature>
<protein>
    <submittedName>
        <fullName evidence="2">Uncharacterized protein</fullName>
    </submittedName>
</protein>
<name>A0A941B9Q9_9ACTN</name>
<dbReference type="Proteomes" id="UP000677413">
    <property type="component" value="Unassembled WGS sequence"/>
</dbReference>
<gene>
    <name evidence="2" type="ORF">J8N05_19285</name>
</gene>
<feature type="compositionally biased region" description="Polar residues" evidence="1">
    <location>
        <begin position="300"/>
        <end position="315"/>
    </location>
</feature>
<reference evidence="2 3" key="1">
    <citation type="submission" date="2021-04" db="EMBL/GenBank/DDBJ databases">
        <authorList>
            <person name="Tang X."/>
            <person name="Zhou X."/>
            <person name="Chen X."/>
            <person name="Cernava T."/>
            <person name="Zhang C."/>
        </authorList>
    </citation>
    <scope>NUCLEOTIDE SEQUENCE [LARGE SCALE GENOMIC DNA]</scope>
    <source>
        <strain evidence="2 3">BH-SS-21</strain>
    </source>
</reference>
<feature type="region of interest" description="Disordered" evidence="1">
    <location>
        <begin position="418"/>
        <end position="439"/>
    </location>
</feature>
<dbReference type="AlphaFoldDB" id="A0A941B9Q9"/>
<evidence type="ECO:0000313" key="3">
    <source>
        <dbReference type="Proteomes" id="UP000677413"/>
    </source>
</evidence>
<comment type="caution">
    <text evidence="2">The sequence shown here is derived from an EMBL/GenBank/DDBJ whole genome shotgun (WGS) entry which is preliminary data.</text>
</comment>
<organism evidence="2 3">
    <name type="scientific">Streptomyces liliiviolaceus</name>
    <dbReference type="NCBI Taxonomy" id="2823109"/>
    <lineage>
        <taxon>Bacteria</taxon>
        <taxon>Bacillati</taxon>
        <taxon>Actinomycetota</taxon>
        <taxon>Actinomycetes</taxon>
        <taxon>Kitasatosporales</taxon>
        <taxon>Streptomycetaceae</taxon>
        <taxon>Streptomyces</taxon>
    </lineage>
</organism>
<evidence type="ECO:0000313" key="2">
    <source>
        <dbReference type="EMBL" id="MBQ0850333.1"/>
    </source>
</evidence>
<dbReference type="EMBL" id="JAGPYQ010000001">
    <property type="protein sequence ID" value="MBQ0850333.1"/>
    <property type="molecule type" value="Genomic_DNA"/>
</dbReference>
<dbReference type="RefSeq" id="WP_210884417.1">
    <property type="nucleotide sequence ID" value="NZ_JAGPYQ010000001.1"/>
</dbReference>
<feature type="region of interest" description="Disordered" evidence="1">
    <location>
        <begin position="1"/>
        <end position="22"/>
    </location>
</feature>
<keyword evidence="3" id="KW-1185">Reference proteome</keyword>
<sequence length="881" mass="97415">MPSEVTRFQVARAPQRHCPDRQARPSLRLEAWLEGSALPDRLARAADDAVAALAAQVVPRIDPAAPPMTSVADTGVPAADALEKLDSWLLCGDNRATPDEVRAAVHRFFDRDPVQQPVDEASDPPGFPVGDGLYATATALGEQLVALAHVDAQPTTQHVVQRAILVLGLVELVLFNGGVLRLADDVLWALRDRLVLLPHKLFPRPLRAALVRKPGFADLYVVRQEWNRYVAGELAHVENALPYELKERVLSRLDETETTLTMGTERAETQELDSQSTARFELSSESAQLTSSSVHLEGQVDTSGQYGPTQVTTHLGGSLDFSSEESGRQAVRQATELVDRAVHRVEERVSEQRTTRSLTRVESKDTHQLQAAETAVCGMYRWVDKVIRLRTYRYPHRFLLEFEVPEPAAYVRWWERRGSDDGYDTPEPEPFTRAGDPEDTDAPVLLPTDISENPADPGYYLKLAARWHTMGITAPPAPELVAHGYLHVPQADPSSDKTSHDVWVTPLEGSTSSTGSVAGSPVVVPPGYEAAADWAGWVSAWDQDDWVKPAWNTSQGNSSCDIVPPAAVITIGDSANAPPDADQDPVKNRVIAWGQRSWISKPIGGQLTGRRTGKLPITVLAANYGLLSVQVRVVCWRQEAALMEWRAATYEKLRAAYFELLRAHRQERDERDVRAGIRIEGRSPTENARVVREELKRQVVELMLGARYRGFGALEFDADHRPRLDIEKTRASAGLIQFIEQSFEWENLTYVLYSYLWAAEARWDELRGIDSPDPDYARFLRAGSARVVLSARPGRDRQVLYFLGTGKPWGGGAAPAPESSEYVSVAKEIQAQTGAPDEGVPVGDVWEVRLPTTLVWLDPDPVLPKTNAEATFPPPPKPVTS</sequence>
<evidence type="ECO:0000256" key="1">
    <source>
        <dbReference type="SAM" id="MobiDB-lite"/>
    </source>
</evidence>
<proteinExistence type="predicted"/>
<accession>A0A941B9Q9</accession>